<reference evidence="1" key="1">
    <citation type="submission" date="2023-04" db="EMBL/GenBank/DDBJ databases">
        <title>A chromosome-level genome assembly of the parasitoid wasp Eretmocerus hayati.</title>
        <authorList>
            <person name="Zhong Y."/>
            <person name="Liu S."/>
            <person name="Liu Y."/>
        </authorList>
    </citation>
    <scope>NUCLEOTIDE SEQUENCE</scope>
    <source>
        <strain evidence="1">ZJU_SS_LIU_2023</strain>
    </source>
</reference>
<gene>
    <name evidence="1" type="ORF">QAD02_003435</name>
</gene>
<name>A0ACC2NNJ8_9HYME</name>
<dbReference type="Proteomes" id="UP001239111">
    <property type="component" value="Chromosome 3"/>
</dbReference>
<evidence type="ECO:0000313" key="2">
    <source>
        <dbReference type="Proteomes" id="UP001239111"/>
    </source>
</evidence>
<dbReference type="EMBL" id="CM056743">
    <property type="protein sequence ID" value="KAJ8672176.1"/>
    <property type="molecule type" value="Genomic_DNA"/>
</dbReference>
<organism evidence="1 2">
    <name type="scientific">Eretmocerus hayati</name>
    <dbReference type="NCBI Taxonomy" id="131215"/>
    <lineage>
        <taxon>Eukaryota</taxon>
        <taxon>Metazoa</taxon>
        <taxon>Ecdysozoa</taxon>
        <taxon>Arthropoda</taxon>
        <taxon>Hexapoda</taxon>
        <taxon>Insecta</taxon>
        <taxon>Pterygota</taxon>
        <taxon>Neoptera</taxon>
        <taxon>Endopterygota</taxon>
        <taxon>Hymenoptera</taxon>
        <taxon>Apocrita</taxon>
        <taxon>Proctotrupomorpha</taxon>
        <taxon>Chalcidoidea</taxon>
        <taxon>Aphelinidae</taxon>
        <taxon>Aphelininae</taxon>
        <taxon>Eretmocerus</taxon>
    </lineage>
</organism>
<protein>
    <submittedName>
        <fullName evidence="1">Uncharacterized protein</fullName>
    </submittedName>
</protein>
<evidence type="ECO:0000313" key="1">
    <source>
        <dbReference type="EMBL" id="KAJ8672176.1"/>
    </source>
</evidence>
<proteinExistence type="predicted"/>
<accession>A0ACC2NNJ8</accession>
<keyword evidence="2" id="KW-1185">Reference proteome</keyword>
<comment type="caution">
    <text evidence="1">The sequence shown here is derived from an EMBL/GenBank/DDBJ whole genome shotgun (WGS) entry which is preliminary data.</text>
</comment>
<sequence length="126" mass="14852">MKRGKDTTQSMDQPDEVYKIDCDNCDACYVRETERNMGDRIADNVRHSKKPTKQNYLIHDPITNYGHSFNFEGTEILDRETNWHKHRISGMIDMNLQKKPVNHNRDTQILKAVYTPPLDDIRKMQS</sequence>